<comment type="catalytic activity">
    <reaction evidence="7">
        <text>[protein]-L-isoaspartate + S-adenosyl-L-methionine = [protein]-L-isoaspartate alpha-methyl ester + S-adenosyl-L-homocysteine</text>
        <dbReference type="Rhea" id="RHEA:12705"/>
        <dbReference type="Rhea" id="RHEA-COMP:12143"/>
        <dbReference type="Rhea" id="RHEA-COMP:12144"/>
        <dbReference type="ChEBI" id="CHEBI:57856"/>
        <dbReference type="ChEBI" id="CHEBI:59789"/>
        <dbReference type="ChEBI" id="CHEBI:90596"/>
        <dbReference type="ChEBI" id="CHEBI:90598"/>
        <dbReference type="EC" id="2.1.1.77"/>
    </reaction>
</comment>
<protein>
    <recommendedName>
        <fullName evidence="7">Protein-L-isoaspartate O-methyltransferase</fullName>
        <ecNumber evidence="7">2.1.1.77</ecNumber>
    </recommendedName>
    <alternativeName>
        <fullName evidence="7">L-isoaspartyl protein carboxyl methyltransferase</fullName>
    </alternativeName>
    <alternativeName>
        <fullName evidence="7">Protein L-isoaspartyl methyltransferase</fullName>
    </alternativeName>
    <alternativeName>
        <fullName evidence="7">Protein-beta-aspartate methyltransferase</fullName>
        <shortName evidence="7">PIMT</shortName>
    </alternativeName>
</protein>
<organism evidence="8 9">
    <name type="scientific">Sediminimonas qiaohouensis</name>
    <dbReference type="NCBI Taxonomy" id="552061"/>
    <lineage>
        <taxon>Bacteria</taxon>
        <taxon>Pseudomonadati</taxon>
        <taxon>Pseudomonadota</taxon>
        <taxon>Alphaproteobacteria</taxon>
        <taxon>Rhodobacterales</taxon>
        <taxon>Roseobacteraceae</taxon>
        <taxon>Sediminimonas</taxon>
    </lineage>
</organism>
<proteinExistence type="inferred from homology"/>
<dbReference type="FunFam" id="3.40.50.150:FF:000010">
    <property type="entry name" value="Protein-L-isoaspartate O-methyltransferase"/>
    <property type="match status" value="1"/>
</dbReference>
<dbReference type="NCBIfam" id="TIGR00080">
    <property type="entry name" value="pimt"/>
    <property type="match status" value="1"/>
</dbReference>
<evidence type="ECO:0000256" key="1">
    <source>
        <dbReference type="ARBA" id="ARBA00004496"/>
    </source>
</evidence>
<comment type="similarity">
    <text evidence="2 7">Belongs to the methyltransferase superfamily. L-isoaspartyl/D-aspartyl protein methyltransferase family.</text>
</comment>
<evidence type="ECO:0000313" key="9">
    <source>
        <dbReference type="Proteomes" id="UP000483078"/>
    </source>
</evidence>
<comment type="caution">
    <text evidence="8">The sequence shown here is derived from an EMBL/GenBank/DDBJ whole genome shotgun (WGS) entry which is preliminary data.</text>
</comment>
<dbReference type="GO" id="GO:0005737">
    <property type="term" value="C:cytoplasm"/>
    <property type="evidence" value="ECO:0007669"/>
    <property type="project" value="UniProtKB-SubCell"/>
</dbReference>
<evidence type="ECO:0000256" key="7">
    <source>
        <dbReference type="HAMAP-Rule" id="MF_00090"/>
    </source>
</evidence>
<keyword evidence="4 7" id="KW-0489">Methyltransferase</keyword>
<reference evidence="8 9" key="1">
    <citation type="submission" date="2019-06" db="EMBL/GenBank/DDBJ databases">
        <title>Enrichment of Autotrophic Halophilic Microorganisms from Red Sea Brine Pool Using Microbial Electrosynthesis System.</title>
        <authorList>
            <person name="Alqahtani M.F."/>
            <person name="Bajracharya S."/>
            <person name="Katuri K.P."/>
            <person name="Ali M."/>
            <person name="Saikaly P.E."/>
        </authorList>
    </citation>
    <scope>NUCLEOTIDE SEQUENCE [LARGE SCALE GENOMIC DNA]</scope>
    <source>
        <strain evidence="8">MES6</strain>
    </source>
</reference>
<keyword evidence="6 7" id="KW-0949">S-adenosyl-L-methionine</keyword>
<evidence type="ECO:0000256" key="2">
    <source>
        <dbReference type="ARBA" id="ARBA00005369"/>
    </source>
</evidence>
<feature type="active site" evidence="7">
    <location>
        <position position="63"/>
    </location>
</feature>
<evidence type="ECO:0000313" key="8">
    <source>
        <dbReference type="EMBL" id="MTJ05647.1"/>
    </source>
</evidence>
<dbReference type="EC" id="2.1.1.77" evidence="7"/>
<keyword evidence="5 7" id="KW-0808">Transferase</keyword>
<dbReference type="GO" id="GO:0004719">
    <property type="term" value="F:protein-L-isoaspartate (D-aspartate) O-methyltransferase activity"/>
    <property type="evidence" value="ECO:0007669"/>
    <property type="project" value="UniProtKB-UniRule"/>
</dbReference>
<keyword evidence="3 7" id="KW-0963">Cytoplasm</keyword>
<dbReference type="PANTHER" id="PTHR11579:SF0">
    <property type="entry name" value="PROTEIN-L-ISOASPARTATE(D-ASPARTATE) O-METHYLTRANSFERASE"/>
    <property type="match status" value="1"/>
</dbReference>
<dbReference type="EMBL" id="VENJ01000021">
    <property type="protein sequence ID" value="MTJ05647.1"/>
    <property type="molecule type" value="Genomic_DNA"/>
</dbReference>
<dbReference type="PROSITE" id="PS01279">
    <property type="entry name" value="PCMT"/>
    <property type="match status" value="1"/>
</dbReference>
<dbReference type="InterPro" id="IPR000682">
    <property type="entry name" value="PCMT"/>
</dbReference>
<comment type="subcellular location">
    <subcellularLocation>
        <location evidence="1 7">Cytoplasm</location>
    </subcellularLocation>
</comment>
<evidence type="ECO:0000256" key="4">
    <source>
        <dbReference type="ARBA" id="ARBA00022603"/>
    </source>
</evidence>
<dbReference type="RefSeq" id="WP_026758804.1">
    <property type="nucleotide sequence ID" value="NZ_VENJ01000021.1"/>
</dbReference>
<accession>A0A7C9HD94</accession>
<dbReference type="GO" id="GO:0032259">
    <property type="term" value="P:methylation"/>
    <property type="evidence" value="ECO:0007669"/>
    <property type="project" value="UniProtKB-KW"/>
</dbReference>
<evidence type="ECO:0000256" key="6">
    <source>
        <dbReference type="ARBA" id="ARBA00022691"/>
    </source>
</evidence>
<dbReference type="Pfam" id="PF01135">
    <property type="entry name" value="PCMT"/>
    <property type="match status" value="1"/>
</dbReference>
<comment type="function">
    <text evidence="7">Catalyzes the methyl esterification of L-isoaspartyl residues in peptides and proteins that result from spontaneous decomposition of normal L-aspartyl and L-asparaginyl residues. It plays a role in the repair and/or degradation of damaged proteins.</text>
</comment>
<evidence type="ECO:0000256" key="5">
    <source>
        <dbReference type="ARBA" id="ARBA00022679"/>
    </source>
</evidence>
<dbReference type="SUPFAM" id="SSF53335">
    <property type="entry name" value="S-adenosyl-L-methionine-dependent methyltransferases"/>
    <property type="match status" value="1"/>
</dbReference>
<dbReference type="InterPro" id="IPR029063">
    <property type="entry name" value="SAM-dependent_MTases_sf"/>
</dbReference>
<dbReference type="NCBIfam" id="NF001453">
    <property type="entry name" value="PRK00312.1"/>
    <property type="match status" value="1"/>
</dbReference>
<dbReference type="PANTHER" id="PTHR11579">
    <property type="entry name" value="PROTEIN-L-ISOASPARTATE O-METHYLTRANSFERASE"/>
    <property type="match status" value="1"/>
</dbReference>
<name>A0A7C9HD94_9RHOB</name>
<dbReference type="Proteomes" id="UP000483078">
    <property type="component" value="Unassembled WGS sequence"/>
</dbReference>
<dbReference type="Gene3D" id="3.40.50.150">
    <property type="entry name" value="Vaccinia Virus protein VP39"/>
    <property type="match status" value="1"/>
</dbReference>
<dbReference type="AlphaFoldDB" id="A0A7C9HD94"/>
<dbReference type="CDD" id="cd02440">
    <property type="entry name" value="AdoMet_MTases"/>
    <property type="match status" value="1"/>
</dbReference>
<sequence>MNEPDDATRKMQFLFALRSKGVTDTRVLSVMEKIDRGPFIRGHFADRAYEDMPLPIACGQTISQPSIVGLMTQALRINPRDKVLEVGTGSGYQGAILSQLARRVYTVDRHRRLVREARAIFEALDLTNITAVSADGSFGLPDQAPFDRILVTAAAEDPPGPLLAQLKIGGIMVLPVGQSDTVQSLIRVTRHDAGYEYDELRQVRFVPLIEGLGRDT</sequence>
<dbReference type="GO" id="GO:0030091">
    <property type="term" value="P:protein repair"/>
    <property type="evidence" value="ECO:0007669"/>
    <property type="project" value="UniProtKB-UniRule"/>
</dbReference>
<dbReference type="HAMAP" id="MF_00090">
    <property type="entry name" value="PIMT"/>
    <property type="match status" value="1"/>
</dbReference>
<evidence type="ECO:0000256" key="3">
    <source>
        <dbReference type="ARBA" id="ARBA00022490"/>
    </source>
</evidence>
<gene>
    <name evidence="7" type="primary">pcm</name>
    <name evidence="8" type="ORF">FH759_13260</name>
</gene>